<keyword evidence="7" id="KW-1185">Reference proteome</keyword>
<accession>A0A8K0R051</accession>
<name>A0A8K0R051_9PLEO</name>
<comment type="caution">
    <text evidence="6">The sequence shown here is derived from an EMBL/GenBank/DDBJ whole genome shotgun (WGS) entry which is preliminary data.</text>
</comment>
<keyword evidence="2" id="KW-0326">Glycosidase</keyword>
<dbReference type="InterPro" id="IPR001223">
    <property type="entry name" value="Glyco_hydro18_cat"/>
</dbReference>
<sequence length="334" mass="35778">MSASTFSRAATAVALLASTASAAWSASSTQNVAMYWGQGSNQIPLSEVCADPSIDVVNIGFVTQFPLKRGDYPATNFANACWGTYYVHPTDKSQDNKLLKDCPSIEPGIAICKANGKKVLLSLGGGASNNYYIPNQDVATYFAEFLIGAFGPAKADWVNAGKPRPWGNAAVDGFDLDLEADEKMVPAGGISANYAFFVNELKRLQSSLLISAAPQCLVPDARLADAISKAPFDMIFTQFYNTPQCSARLGYQQINSGSTGFTYNTWADWLKTNSKNPQVKLYLGLGAGPDGLPDGHKGDYLKPDEAAALITKWKSYGNNFGGVMLWEATVSAKN</sequence>
<dbReference type="AlphaFoldDB" id="A0A8K0R051"/>
<dbReference type="GO" id="GO:0005975">
    <property type="term" value="P:carbohydrate metabolic process"/>
    <property type="evidence" value="ECO:0007669"/>
    <property type="project" value="InterPro"/>
</dbReference>
<evidence type="ECO:0000256" key="4">
    <source>
        <dbReference type="SAM" id="SignalP"/>
    </source>
</evidence>
<reference evidence="6" key="1">
    <citation type="journal article" date="2021" name="Nat. Commun.">
        <title>Genetic determinants of endophytism in the Arabidopsis root mycobiome.</title>
        <authorList>
            <person name="Mesny F."/>
            <person name="Miyauchi S."/>
            <person name="Thiergart T."/>
            <person name="Pickel B."/>
            <person name="Atanasova L."/>
            <person name="Karlsson M."/>
            <person name="Huettel B."/>
            <person name="Barry K.W."/>
            <person name="Haridas S."/>
            <person name="Chen C."/>
            <person name="Bauer D."/>
            <person name="Andreopoulos W."/>
            <person name="Pangilinan J."/>
            <person name="LaButti K."/>
            <person name="Riley R."/>
            <person name="Lipzen A."/>
            <person name="Clum A."/>
            <person name="Drula E."/>
            <person name="Henrissat B."/>
            <person name="Kohler A."/>
            <person name="Grigoriev I.V."/>
            <person name="Martin F.M."/>
            <person name="Hacquard S."/>
        </authorList>
    </citation>
    <scope>NUCLEOTIDE SEQUENCE</scope>
    <source>
        <strain evidence="6">MPI-SDFR-AT-0120</strain>
    </source>
</reference>
<dbReference type="Pfam" id="PF00704">
    <property type="entry name" value="Glyco_hydro_18"/>
    <property type="match status" value="1"/>
</dbReference>
<feature type="chain" id="PRO_5035433293" evidence="4">
    <location>
        <begin position="26"/>
        <end position="334"/>
    </location>
</feature>
<dbReference type="GO" id="GO:0004568">
    <property type="term" value="F:chitinase activity"/>
    <property type="evidence" value="ECO:0007669"/>
    <property type="project" value="TreeGrafter"/>
</dbReference>
<dbReference type="SUPFAM" id="SSF51445">
    <property type="entry name" value="(Trans)glycosidases"/>
    <property type="match status" value="1"/>
</dbReference>
<comment type="similarity">
    <text evidence="3">Belongs to the glycosyl hydrolase 18 family. Chitinase class III subfamily.</text>
</comment>
<feature type="non-terminal residue" evidence="6">
    <location>
        <position position="334"/>
    </location>
</feature>
<feature type="domain" description="GH18" evidence="5">
    <location>
        <begin position="30"/>
        <end position="334"/>
    </location>
</feature>
<dbReference type="CDD" id="cd02877">
    <property type="entry name" value="GH18_hevamine_XipI_class_III"/>
    <property type="match status" value="1"/>
</dbReference>
<organism evidence="6 7">
    <name type="scientific">Paraphoma chrysanthemicola</name>
    <dbReference type="NCBI Taxonomy" id="798071"/>
    <lineage>
        <taxon>Eukaryota</taxon>
        <taxon>Fungi</taxon>
        <taxon>Dikarya</taxon>
        <taxon>Ascomycota</taxon>
        <taxon>Pezizomycotina</taxon>
        <taxon>Dothideomycetes</taxon>
        <taxon>Pleosporomycetidae</taxon>
        <taxon>Pleosporales</taxon>
        <taxon>Pleosporineae</taxon>
        <taxon>Phaeosphaeriaceae</taxon>
        <taxon>Paraphoma</taxon>
    </lineage>
</organism>
<feature type="signal peptide" evidence="4">
    <location>
        <begin position="1"/>
        <end position="25"/>
    </location>
</feature>
<dbReference type="PROSITE" id="PS51910">
    <property type="entry name" value="GH18_2"/>
    <property type="match status" value="1"/>
</dbReference>
<evidence type="ECO:0000313" key="6">
    <source>
        <dbReference type="EMBL" id="KAH7078444.1"/>
    </source>
</evidence>
<dbReference type="InterPro" id="IPR050542">
    <property type="entry name" value="Glycosyl_Hydrlase18_Chitinase"/>
</dbReference>
<evidence type="ECO:0000313" key="7">
    <source>
        <dbReference type="Proteomes" id="UP000813461"/>
    </source>
</evidence>
<proteinExistence type="inferred from homology"/>
<dbReference type="Proteomes" id="UP000813461">
    <property type="component" value="Unassembled WGS sequence"/>
</dbReference>
<dbReference type="PANTHER" id="PTHR45708:SF49">
    <property type="entry name" value="ENDOCHITINASE"/>
    <property type="match status" value="1"/>
</dbReference>
<evidence type="ECO:0000256" key="2">
    <source>
        <dbReference type="ARBA" id="ARBA00023295"/>
    </source>
</evidence>
<dbReference type="InterPro" id="IPR017853">
    <property type="entry name" value="GH"/>
</dbReference>
<dbReference type="PANTHER" id="PTHR45708">
    <property type="entry name" value="ENDOCHITINASE"/>
    <property type="match status" value="1"/>
</dbReference>
<keyword evidence="4" id="KW-0732">Signal</keyword>
<dbReference type="EMBL" id="JAGMVJ010000017">
    <property type="protein sequence ID" value="KAH7078444.1"/>
    <property type="molecule type" value="Genomic_DNA"/>
</dbReference>
<gene>
    <name evidence="6" type="ORF">FB567DRAFT_450229</name>
</gene>
<dbReference type="InterPro" id="IPR045321">
    <property type="entry name" value="Cts1-like"/>
</dbReference>
<protein>
    <submittedName>
        <fullName evidence="6">Glycoside hydrolase superfamily</fullName>
    </submittedName>
</protein>
<evidence type="ECO:0000256" key="1">
    <source>
        <dbReference type="ARBA" id="ARBA00022801"/>
    </source>
</evidence>
<evidence type="ECO:0000259" key="5">
    <source>
        <dbReference type="PROSITE" id="PS51910"/>
    </source>
</evidence>
<dbReference type="OrthoDB" id="6020543at2759"/>
<evidence type="ECO:0000256" key="3">
    <source>
        <dbReference type="ARBA" id="ARBA00025727"/>
    </source>
</evidence>
<keyword evidence="1 6" id="KW-0378">Hydrolase</keyword>
<dbReference type="GO" id="GO:0005576">
    <property type="term" value="C:extracellular region"/>
    <property type="evidence" value="ECO:0007669"/>
    <property type="project" value="TreeGrafter"/>
</dbReference>
<dbReference type="Gene3D" id="3.20.20.80">
    <property type="entry name" value="Glycosidases"/>
    <property type="match status" value="1"/>
</dbReference>